<evidence type="ECO:0000256" key="8">
    <source>
        <dbReference type="PROSITE-ProRule" id="PRU01363"/>
    </source>
</evidence>
<dbReference type="PROSITE" id="PS52019">
    <property type="entry name" value="PKS_MFAS_DH"/>
    <property type="match status" value="1"/>
</dbReference>
<evidence type="ECO:0000259" key="9">
    <source>
        <dbReference type="PROSITE" id="PS50075"/>
    </source>
</evidence>
<accession>A0ABS6ZET4</accession>
<dbReference type="InterPro" id="IPR016035">
    <property type="entry name" value="Acyl_Trfase/lysoPLipase"/>
</dbReference>
<organism evidence="12 13">
    <name type="scientific">Streptomyces bambusae</name>
    <dbReference type="NCBI Taxonomy" id="1550616"/>
    <lineage>
        <taxon>Bacteria</taxon>
        <taxon>Bacillati</taxon>
        <taxon>Actinomycetota</taxon>
        <taxon>Actinomycetes</taxon>
        <taxon>Kitasatosporales</taxon>
        <taxon>Streptomycetaceae</taxon>
        <taxon>Streptomyces</taxon>
    </lineage>
</organism>
<dbReference type="Pfam" id="PF14765">
    <property type="entry name" value="PS-DH"/>
    <property type="match status" value="1"/>
</dbReference>
<evidence type="ECO:0000259" key="11">
    <source>
        <dbReference type="PROSITE" id="PS52019"/>
    </source>
</evidence>
<dbReference type="CDD" id="cd00833">
    <property type="entry name" value="PKS"/>
    <property type="match status" value="2"/>
</dbReference>
<feature type="domain" description="Ketosynthase family 3 (KS3)" evidence="10">
    <location>
        <begin position="1779"/>
        <end position="2205"/>
    </location>
</feature>
<dbReference type="SUPFAM" id="SSF53901">
    <property type="entry name" value="Thiolase-like"/>
    <property type="match status" value="2"/>
</dbReference>
<dbReference type="InterPro" id="IPR020806">
    <property type="entry name" value="PKS_PP-bd"/>
</dbReference>
<dbReference type="InterPro" id="IPR049551">
    <property type="entry name" value="PKS_DH_C"/>
</dbReference>
<dbReference type="Pfam" id="PF08659">
    <property type="entry name" value="KR"/>
    <property type="match status" value="1"/>
</dbReference>
<evidence type="ECO:0000256" key="5">
    <source>
        <dbReference type="ARBA" id="ARBA00023194"/>
    </source>
</evidence>
<evidence type="ECO:0000256" key="3">
    <source>
        <dbReference type="ARBA" id="ARBA00022553"/>
    </source>
</evidence>
<keyword evidence="7" id="KW-0012">Acyltransferase</keyword>
<dbReference type="RefSeq" id="WP_219671313.1">
    <property type="nucleotide sequence ID" value="NZ_WTFF01000361.1"/>
</dbReference>
<dbReference type="InterPro" id="IPR057326">
    <property type="entry name" value="KR_dom"/>
</dbReference>
<dbReference type="SUPFAM" id="SSF55048">
    <property type="entry name" value="Probable ACP-binding domain of malonyl-CoA ACP transacylase"/>
    <property type="match status" value="1"/>
</dbReference>
<dbReference type="Pfam" id="PF00550">
    <property type="entry name" value="PP-binding"/>
    <property type="match status" value="2"/>
</dbReference>
<dbReference type="InterPro" id="IPR049552">
    <property type="entry name" value="PKS_DH_N"/>
</dbReference>
<dbReference type="PROSITE" id="PS52004">
    <property type="entry name" value="KS3_2"/>
    <property type="match status" value="2"/>
</dbReference>
<dbReference type="InterPro" id="IPR036291">
    <property type="entry name" value="NAD(P)-bd_dom_sf"/>
</dbReference>
<dbReference type="InterPro" id="IPR020807">
    <property type="entry name" value="PKS_DH"/>
</dbReference>
<dbReference type="SUPFAM" id="SSF51735">
    <property type="entry name" value="NAD(P)-binding Rossmann-fold domains"/>
    <property type="match status" value="2"/>
</dbReference>
<keyword evidence="13" id="KW-1185">Reference proteome</keyword>
<dbReference type="SMART" id="SM00825">
    <property type="entry name" value="PKS_KS"/>
    <property type="match status" value="2"/>
</dbReference>
<evidence type="ECO:0000313" key="12">
    <source>
        <dbReference type="EMBL" id="MBW5486236.1"/>
    </source>
</evidence>
<dbReference type="CDD" id="cd08956">
    <property type="entry name" value="KR_3_FAS_SDR_x"/>
    <property type="match status" value="1"/>
</dbReference>
<dbReference type="Gene3D" id="1.10.1200.10">
    <property type="entry name" value="ACP-like"/>
    <property type="match status" value="2"/>
</dbReference>
<dbReference type="PANTHER" id="PTHR43775:SF51">
    <property type="entry name" value="INACTIVE PHENOLPHTHIOCEROL SYNTHESIS POLYKETIDE SYNTHASE TYPE I PKS1-RELATED"/>
    <property type="match status" value="1"/>
</dbReference>
<feature type="active site" description="Proton acceptor; for dehydratase activity" evidence="8">
    <location>
        <position position="20"/>
    </location>
</feature>
<dbReference type="InterPro" id="IPR050091">
    <property type="entry name" value="PKS_NRPS_Biosynth_Enz"/>
</dbReference>
<dbReference type="SUPFAM" id="SSF52151">
    <property type="entry name" value="FabD/lysophospholipase-like"/>
    <property type="match status" value="2"/>
</dbReference>
<dbReference type="SMART" id="SM01294">
    <property type="entry name" value="PKS_PP_betabranch"/>
    <property type="match status" value="1"/>
</dbReference>
<sequence length="2346" mass="243978">GEVVFTGRLSVSGVSWLGDHAVAGSVLLPGTAFVELGVRAGDEVGCGRLEELTLEAPLVLPDPAHGGPGGVPVQLSVGPADDDGRRTVTVHSRREDGTWTRHAEGLLAPGAPAPADTGIDGAWPPAGAEPLDLSGFYDDREAAGFHYGPAFRGLRAAWRLGDEVFAEVALEAGDVADAGRFGLHPALLDAALQAVGVGALLPATGEARLPFSWRDVALHASGADTLRVRLSPAGPEAVALTATDDNGLPVMTVGSLSLRPLAGGVAAGAVGDALFRLDWVPAPAGGEAVAAGRVVEVDTSGGVRCALDVVLGALREHIADEDAERLVVVTRGAVGAGAADLAGAAVWGLVRSAQSEHPGRIALLDLPVAEDAELSAYVASAEPQVVVRGGVARVPRLVRAVSPSEPAAALSFAEGGTVLVTGGTGTLGRAVARHLVAVHGVRHLLLLSRSGGGEDLVAELAEVGAQVRVVACDVADREALAAVLESIPAEHPLTGVIHTAGVLDDGVVESLTAERLEKVLRPKVDAAWNLHELTRGSDLSAFVLFSSASGLLGAPGQGNYAAANAYLDALAQYRRDLGLPGLSLAWGLWAERSGMTGALGEGDVERITRGGVAALSTEEGLALLDAAPTHDQALLAPMRLDPASLASGASVHPLLRALVPAPARPAAGSGTRTGGSSLQRRLAALTEPQQERFLLDLVGAEVTAVLGRDIAAEPTQVFKDIGFDSLSAVELRNRLSTVTGLRLPATLVFDQPTPVALVAYLRGRLTDNGTAASAAPTARSTAAPADDPIAIVGMSCRFPGGVRSPEDLWKLVASGGDAIGDFPADRGWDLDSLYHPDPAHAGTSYVREGGFLDGAADFDPVFFGISPREALAMDPQQRLLLETSWEAFERAGIAPTAVRGSRTGVFTGVMYHDYVNLLTDQEGLEGYAGNGSAGSIASGRIAYVLGLEGPAVTVDTACSSSLVSVHLAGQALREGECDLALAGGVTVMSSPNTFIEFSRQRGLAPDGRCKPFAAAADGTSWSEGVAMVLLERLSDARRHGHRVLAVVQGSAVNQDGASNGMTAPNGPSQQRVIEQALDRAGLTPAQVDVVEAHGTGTTLGDPIEAQALMATYGRHHTTDRPLWLGSVKSNLGHTQAAAGLAGVIKMVMAMRHEVLPRTLHVDEPSPHVDWSAGEVRLLTDEVAWPRTAQPRRAAVSSFGISGTNAHTILQEAPADPTEHEPAPDGAPVAPVWVVSGRDAAAVRGQAARLLERVGADPGLSVADVAFSLATTRAALGRRAVVVAEDREGLVTGLGALAEGRALPGVVEGSVSGGRLAFLFSGQGAQRPSMGRELYASQPVFAAAFDEVCAQFGFPLKEVVFGGGEEVHRTEVTQPALFAVEVALFRLAEHFGLRPDFVAGHSIGEIAAAHVAGVLSLTDACRLVEARGRLMGELPEGGAMVSVRACEAEVRELLAEGTDIAAVNGPQSVVVSGVEDAVLAVAAKLAERGRRTKRLTVSHAFHSPLMEPMLEAFRGVAEQLTYHEPAVPVVSNVTGELVTEFGAAYWVEHVRAAVRFGDGIRHLAEQGVAHFLEIGPQGVLAAMAGESLPEDFSGLLAPVLRKDRPEAEAFLAALALAWTRGLPVAWDTVLSGRRVELPTYAFQRSRYWPDHALAPAPAHTRDLVVAAASDPASPLAERIAGAEDPDAVLQELVRDGISAVLGHRAQETEDPTRSFRDLGFDSMTAVEFRTRLNAATGLQLPATLVFDHPTPAALVAYLRAALLDGGTAAAPVARRVAGSDEPIAIVGMSCRFPGDVGSPEDLWRLVDSGTDAITPFPRDRGWNVSALYDPDPDRLGTTYTQGGGFLHGATEFDAGFFGISPREALAMDPQQRLLLEVSWEAFERAGLPPDVLRGSSTGVFVGTNGQDYTTLASQSEERLEGYLGTGGAGSVASGRIAYALGLEGPALTVDTACSSSLVALHLAAEALRRGECDLALAGGATVMSTPQSFIDFSRQRGLSPDGRCKPFAAAADGTGWSEGVGVLLVERLSDARRNGHHVLAVIRGSAVNQDGASNGLTAPNGPSQQRVIRQALANAGLTAGDVDVVEAHGTGTPLGDPIEAQALLATYGRERADEQPLWLGSLKSNIGHTQAAAGVAGVIKMVMAMRQGVLPRTLHADEPTPHVDWSAGSVRLLTEARPWPEGDRPRRAAVSSFGMSGTNAHLVLEQGPAREQDPAPAPDASPDAPWLLSAKTPEALRGQALRLRRHVEERPALDLAEVGRNLATARTLFPHRAVVTGSDHAGLAAALEALARGEADTYVAQEPGGRLAFLFSGQGAQRPGMGRELYASQPVFAAAFDEVCGQFELPL</sequence>
<dbReference type="InterPro" id="IPR020841">
    <property type="entry name" value="PKS_Beta-ketoAc_synthase_dom"/>
</dbReference>
<dbReference type="InterPro" id="IPR018201">
    <property type="entry name" value="Ketoacyl_synth_AS"/>
</dbReference>
<dbReference type="PANTHER" id="PTHR43775">
    <property type="entry name" value="FATTY ACID SYNTHASE"/>
    <property type="match status" value="1"/>
</dbReference>
<dbReference type="InterPro" id="IPR009081">
    <property type="entry name" value="PP-bd_ACP"/>
</dbReference>
<dbReference type="Gene3D" id="3.40.366.10">
    <property type="entry name" value="Malonyl-Coenzyme A Acyl Carrier Protein, domain 2"/>
    <property type="match status" value="2"/>
</dbReference>
<keyword evidence="5" id="KW-0045">Antibiotic biosynthesis</keyword>
<dbReference type="InterPro" id="IPR014043">
    <property type="entry name" value="Acyl_transferase_dom"/>
</dbReference>
<comment type="pathway">
    <text evidence="1">Antibiotic biosynthesis.</text>
</comment>
<keyword evidence="6" id="KW-0511">Multifunctional enzyme</keyword>
<reference evidence="12 13" key="1">
    <citation type="submission" date="2019-12" db="EMBL/GenBank/DDBJ databases">
        <title>Genome sequence of Streptomyces bambusae.</title>
        <authorList>
            <person name="Bansal K."/>
            <person name="Choksket S."/>
            <person name="Korpole S."/>
            <person name="Patil P.B."/>
        </authorList>
    </citation>
    <scope>NUCLEOTIDE SEQUENCE [LARGE SCALE GENOMIC DNA]</scope>
    <source>
        <strain evidence="12 13">SK60</strain>
    </source>
</reference>
<dbReference type="InterPro" id="IPR032821">
    <property type="entry name" value="PKS_assoc"/>
</dbReference>
<dbReference type="InterPro" id="IPR013968">
    <property type="entry name" value="PKS_KR"/>
</dbReference>
<dbReference type="Pfam" id="PF00109">
    <property type="entry name" value="ketoacyl-synt"/>
    <property type="match status" value="2"/>
</dbReference>
<evidence type="ECO:0000256" key="7">
    <source>
        <dbReference type="ARBA" id="ARBA00023315"/>
    </source>
</evidence>
<comment type="caution">
    <text evidence="12">The sequence shown here is derived from an EMBL/GenBank/DDBJ whole genome shotgun (WGS) entry which is preliminary data.</text>
</comment>
<evidence type="ECO:0000259" key="10">
    <source>
        <dbReference type="PROSITE" id="PS52004"/>
    </source>
</evidence>
<dbReference type="PROSITE" id="PS00606">
    <property type="entry name" value="KS3_1"/>
    <property type="match status" value="2"/>
</dbReference>
<dbReference type="InterPro" id="IPR049900">
    <property type="entry name" value="PKS_mFAS_DH"/>
</dbReference>
<dbReference type="PROSITE" id="PS50075">
    <property type="entry name" value="CARRIER"/>
    <property type="match status" value="2"/>
</dbReference>
<gene>
    <name evidence="12" type="ORF">GPJ59_31320</name>
</gene>
<feature type="non-terminal residue" evidence="12">
    <location>
        <position position="1"/>
    </location>
</feature>
<feature type="domain" description="Ketosynthase family 3 (KS3)" evidence="10">
    <location>
        <begin position="786"/>
        <end position="1211"/>
    </location>
</feature>
<keyword evidence="3" id="KW-0597">Phosphoprotein</keyword>
<feature type="active site" description="Proton donor; for dehydratase activity" evidence="8">
    <location>
        <position position="189"/>
    </location>
</feature>
<feature type="domain" description="Carrier" evidence="9">
    <location>
        <begin position="689"/>
        <end position="765"/>
    </location>
</feature>
<evidence type="ECO:0000313" key="13">
    <source>
        <dbReference type="Proteomes" id="UP000812013"/>
    </source>
</evidence>
<dbReference type="Gene3D" id="3.30.70.3290">
    <property type="match status" value="1"/>
</dbReference>
<dbReference type="InterPro" id="IPR006162">
    <property type="entry name" value="Ppantetheine_attach_site"/>
</dbReference>
<dbReference type="SMART" id="SM00822">
    <property type="entry name" value="PKS_KR"/>
    <property type="match status" value="1"/>
</dbReference>
<proteinExistence type="predicted"/>
<name>A0ABS6ZET4_9ACTN</name>
<dbReference type="InterPro" id="IPR036736">
    <property type="entry name" value="ACP-like_sf"/>
</dbReference>
<feature type="domain" description="PKS/mFAS DH" evidence="11">
    <location>
        <begin position="1"/>
        <end position="267"/>
    </location>
</feature>
<dbReference type="Gene3D" id="3.10.129.110">
    <property type="entry name" value="Polyketide synthase dehydratase"/>
    <property type="match status" value="1"/>
</dbReference>
<dbReference type="InterPro" id="IPR042104">
    <property type="entry name" value="PKS_dehydratase_sf"/>
</dbReference>
<feature type="region of interest" description="C-terminal hotdog fold" evidence="8">
    <location>
        <begin position="128"/>
        <end position="267"/>
    </location>
</feature>
<dbReference type="SMART" id="SM00827">
    <property type="entry name" value="PKS_AT"/>
    <property type="match status" value="1"/>
</dbReference>
<dbReference type="InterPro" id="IPR016036">
    <property type="entry name" value="Malonyl_transacylase_ACP-bd"/>
</dbReference>
<dbReference type="Gene3D" id="3.40.47.10">
    <property type="match status" value="2"/>
</dbReference>
<dbReference type="EMBL" id="WTFF01000361">
    <property type="protein sequence ID" value="MBW5486236.1"/>
    <property type="molecule type" value="Genomic_DNA"/>
</dbReference>
<dbReference type="Pfam" id="PF16197">
    <property type="entry name" value="KAsynt_C_assoc"/>
    <property type="match status" value="2"/>
</dbReference>
<dbReference type="SUPFAM" id="SSF47336">
    <property type="entry name" value="ACP-like"/>
    <property type="match status" value="2"/>
</dbReference>
<evidence type="ECO:0000256" key="4">
    <source>
        <dbReference type="ARBA" id="ARBA00022679"/>
    </source>
</evidence>
<dbReference type="InterPro" id="IPR001227">
    <property type="entry name" value="Ac_transferase_dom_sf"/>
</dbReference>
<dbReference type="Pfam" id="PF00698">
    <property type="entry name" value="Acyl_transf_1"/>
    <property type="match status" value="1"/>
</dbReference>
<dbReference type="SMART" id="SM00826">
    <property type="entry name" value="PKS_DH"/>
    <property type="match status" value="1"/>
</dbReference>
<dbReference type="InterPro" id="IPR014030">
    <property type="entry name" value="Ketoacyl_synth_N"/>
</dbReference>
<keyword evidence="2" id="KW-0596">Phosphopantetheine</keyword>
<keyword evidence="4" id="KW-0808">Transferase</keyword>
<dbReference type="SMART" id="SM00823">
    <property type="entry name" value="PKS_PP"/>
    <property type="match status" value="2"/>
</dbReference>
<dbReference type="InterPro" id="IPR055123">
    <property type="entry name" value="SpnB-like_Rossmann"/>
</dbReference>
<feature type="domain" description="Carrier" evidence="9">
    <location>
        <begin position="1686"/>
        <end position="1761"/>
    </location>
</feature>
<evidence type="ECO:0000256" key="1">
    <source>
        <dbReference type="ARBA" id="ARBA00004792"/>
    </source>
</evidence>
<evidence type="ECO:0000256" key="2">
    <source>
        <dbReference type="ARBA" id="ARBA00022450"/>
    </source>
</evidence>
<feature type="non-terminal residue" evidence="12">
    <location>
        <position position="2346"/>
    </location>
</feature>
<dbReference type="Proteomes" id="UP000812013">
    <property type="component" value="Unassembled WGS sequence"/>
</dbReference>
<dbReference type="Pfam" id="PF21089">
    <property type="entry name" value="PKS_DH_N"/>
    <property type="match status" value="1"/>
</dbReference>
<feature type="region of interest" description="N-terminal hotdog fold" evidence="8">
    <location>
        <begin position="1"/>
        <end position="114"/>
    </location>
</feature>
<protein>
    <submittedName>
        <fullName evidence="12">SDR family NAD(P)-dependent oxidoreductase</fullName>
    </submittedName>
</protein>
<dbReference type="Pfam" id="PF22953">
    <property type="entry name" value="SpnB_Rossmann"/>
    <property type="match status" value="1"/>
</dbReference>
<dbReference type="InterPro" id="IPR016039">
    <property type="entry name" value="Thiolase-like"/>
</dbReference>
<dbReference type="PROSITE" id="PS00012">
    <property type="entry name" value="PHOSPHOPANTETHEINE"/>
    <property type="match status" value="1"/>
</dbReference>
<evidence type="ECO:0000256" key="6">
    <source>
        <dbReference type="ARBA" id="ARBA00023268"/>
    </source>
</evidence>
<dbReference type="InterPro" id="IPR014031">
    <property type="entry name" value="Ketoacyl_synth_C"/>
</dbReference>
<dbReference type="Gene3D" id="3.40.50.720">
    <property type="entry name" value="NAD(P)-binding Rossmann-like Domain"/>
    <property type="match status" value="1"/>
</dbReference>
<dbReference type="Pfam" id="PF02801">
    <property type="entry name" value="Ketoacyl-synt_C"/>
    <property type="match status" value="2"/>
</dbReference>